<dbReference type="EMBL" id="BGPR01000031">
    <property type="protein sequence ID" value="GBL83019.1"/>
    <property type="molecule type" value="Genomic_DNA"/>
</dbReference>
<comment type="caution">
    <text evidence="1">The sequence shown here is derived from an EMBL/GenBank/DDBJ whole genome shotgun (WGS) entry which is preliminary data.</text>
</comment>
<accession>A0A4Y2AUR1</accession>
<evidence type="ECO:0000313" key="1">
    <source>
        <dbReference type="EMBL" id="GBL83019.1"/>
    </source>
</evidence>
<dbReference type="AlphaFoldDB" id="A0A4Y2AUR1"/>
<keyword evidence="2" id="KW-1185">Reference proteome</keyword>
<organism evidence="1 2">
    <name type="scientific">Araneus ventricosus</name>
    <name type="common">Orbweaver spider</name>
    <name type="synonym">Epeira ventricosa</name>
    <dbReference type="NCBI Taxonomy" id="182803"/>
    <lineage>
        <taxon>Eukaryota</taxon>
        <taxon>Metazoa</taxon>
        <taxon>Ecdysozoa</taxon>
        <taxon>Arthropoda</taxon>
        <taxon>Chelicerata</taxon>
        <taxon>Arachnida</taxon>
        <taxon>Araneae</taxon>
        <taxon>Araneomorphae</taxon>
        <taxon>Entelegynae</taxon>
        <taxon>Araneoidea</taxon>
        <taxon>Araneidae</taxon>
        <taxon>Araneus</taxon>
    </lineage>
</organism>
<dbReference type="OrthoDB" id="6751875at2759"/>
<gene>
    <name evidence="1" type="ORF">AVEN_165255_1</name>
</gene>
<reference evidence="1 2" key="1">
    <citation type="journal article" date="2019" name="Sci. Rep.">
        <title>Orb-weaving spider Araneus ventricosus genome elucidates the spidroin gene catalogue.</title>
        <authorList>
            <person name="Kono N."/>
            <person name="Nakamura H."/>
            <person name="Ohtoshi R."/>
            <person name="Moran D.A.P."/>
            <person name="Shinohara A."/>
            <person name="Yoshida Y."/>
            <person name="Fujiwara M."/>
            <person name="Mori M."/>
            <person name="Tomita M."/>
            <person name="Arakawa K."/>
        </authorList>
    </citation>
    <scope>NUCLEOTIDE SEQUENCE [LARGE SCALE GENOMIC DNA]</scope>
</reference>
<sequence length="156" mass="17992">MKILVILSHGEATEEQGFSVNKSLEVENLKEDSYIAHRLIFEKVNNSNDVHSTNVTKEMRRFVSSSRQKYILHLEEQLKIENQKNSENSRKRKVELNRLKSKKTCLQADITAMENSAEKLSSKAEFSKNITLFIKANALQRDIKEKISEIKELVGI</sequence>
<proteinExistence type="predicted"/>
<evidence type="ECO:0000313" key="2">
    <source>
        <dbReference type="Proteomes" id="UP000499080"/>
    </source>
</evidence>
<protein>
    <submittedName>
        <fullName evidence="1">Uncharacterized protein</fullName>
    </submittedName>
</protein>
<name>A0A4Y2AUR1_ARAVE</name>
<dbReference type="Proteomes" id="UP000499080">
    <property type="component" value="Unassembled WGS sequence"/>
</dbReference>